<dbReference type="InterPro" id="IPR030458">
    <property type="entry name" value="Glyco_hydro_31_AS"/>
</dbReference>
<evidence type="ECO:0000256" key="5">
    <source>
        <dbReference type="ARBA" id="ARBA00004833"/>
    </source>
</evidence>
<dbReference type="FunFam" id="3.20.20.80:FF:000046">
    <property type="entry name" value="Glucosidase alpha, neutral C"/>
    <property type="match status" value="1"/>
</dbReference>
<evidence type="ECO:0000256" key="4">
    <source>
        <dbReference type="ARBA" id="ARBA00004240"/>
    </source>
</evidence>
<dbReference type="EC" id="1.3.3.4" evidence="9"/>
<dbReference type="Gene3D" id="3.90.660.20">
    <property type="entry name" value="Protoporphyrinogen oxidase, mitochondrial, domain 2"/>
    <property type="match status" value="1"/>
</dbReference>
<evidence type="ECO:0000256" key="10">
    <source>
        <dbReference type="ARBA" id="ARBA00022630"/>
    </source>
</evidence>
<evidence type="ECO:0000259" key="28">
    <source>
        <dbReference type="Pfam" id="PF21365"/>
    </source>
</evidence>
<evidence type="ECO:0000256" key="1">
    <source>
        <dbReference type="ARBA" id="ARBA00001974"/>
    </source>
</evidence>
<dbReference type="Gene3D" id="3.20.20.80">
    <property type="entry name" value="Glycosidases"/>
    <property type="match status" value="2"/>
</dbReference>
<dbReference type="GO" id="GO:0005783">
    <property type="term" value="C:endoplasmic reticulum"/>
    <property type="evidence" value="ECO:0007669"/>
    <property type="project" value="UniProtKB-SubCell"/>
</dbReference>
<evidence type="ECO:0000256" key="15">
    <source>
        <dbReference type="ARBA" id="ARBA00023002"/>
    </source>
</evidence>
<evidence type="ECO:0000256" key="11">
    <source>
        <dbReference type="ARBA" id="ARBA00022729"/>
    </source>
</evidence>
<evidence type="ECO:0000256" key="12">
    <source>
        <dbReference type="ARBA" id="ARBA00022801"/>
    </source>
</evidence>
<dbReference type="NCBIfam" id="TIGR00562">
    <property type="entry name" value="proto_IX_ox"/>
    <property type="match status" value="1"/>
</dbReference>
<evidence type="ECO:0000256" key="21">
    <source>
        <dbReference type="ARBA" id="ARBA00042895"/>
    </source>
</evidence>
<dbReference type="SUPFAM" id="SSF74650">
    <property type="entry name" value="Galactose mutarotase-like"/>
    <property type="match status" value="1"/>
</dbReference>
<evidence type="ECO:0000256" key="3">
    <source>
        <dbReference type="ARBA" id="ARBA00004173"/>
    </source>
</evidence>
<dbReference type="Pfam" id="PF01055">
    <property type="entry name" value="Glyco_hydro_31_2nd"/>
    <property type="match status" value="1"/>
</dbReference>
<dbReference type="GO" id="GO:0005739">
    <property type="term" value="C:mitochondrion"/>
    <property type="evidence" value="ECO:0007669"/>
    <property type="project" value="UniProtKB-SubCell"/>
</dbReference>
<dbReference type="GO" id="GO:0006491">
    <property type="term" value="P:N-glycan processing"/>
    <property type="evidence" value="ECO:0007669"/>
    <property type="project" value="TreeGrafter"/>
</dbReference>
<dbReference type="InterPro" id="IPR004572">
    <property type="entry name" value="Protoporphyrinogen_oxidase"/>
</dbReference>
<evidence type="ECO:0000256" key="7">
    <source>
        <dbReference type="ARBA" id="ARBA00007806"/>
    </source>
</evidence>
<keyword evidence="12 29" id="KW-0378">Hydrolase</keyword>
<dbReference type="Gene3D" id="2.60.40.1180">
    <property type="entry name" value="Golgi alpha-mannosidase II"/>
    <property type="match status" value="2"/>
</dbReference>
<gene>
    <name evidence="29" type="ORF">C2S53_007227</name>
</gene>
<dbReference type="InterPro" id="IPR017853">
    <property type="entry name" value="GH"/>
</dbReference>
<feature type="chain" id="PRO_5042155144" description="Probable glucan 1,3-alpha-glucosidase" evidence="24">
    <location>
        <begin position="21"/>
        <end position="1448"/>
    </location>
</feature>
<evidence type="ECO:0000256" key="16">
    <source>
        <dbReference type="ARBA" id="ARBA00023128"/>
    </source>
</evidence>
<evidence type="ECO:0000256" key="2">
    <source>
        <dbReference type="ARBA" id="ARBA00002600"/>
    </source>
</evidence>
<feature type="domain" description="Amine oxidase" evidence="26">
    <location>
        <begin position="973"/>
        <end position="1439"/>
    </location>
</feature>
<comment type="caution">
    <text evidence="29">The sequence shown here is derived from an EMBL/GenBank/DDBJ whole genome shotgun (WGS) entry which is preliminary data.</text>
</comment>
<keyword evidence="10" id="KW-0285">Flavoprotein</keyword>
<keyword evidence="30" id="KW-1185">Reference proteome</keyword>
<dbReference type="InterPro" id="IPR000322">
    <property type="entry name" value="Glyco_hydro_31_TIM"/>
</dbReference>
<evidence type="ECO:0000256" key="6">
    <source>
        <dbReference type="ARBA" id="ARBA00005073"/>
    </source>
</evidence>
<proteinExistence type="inferred from homology"/>
<dbReference type="SUPFAM" id="SSF51445">
    <property type="entry name" value="(Trans)glycosidases"/>
    <property type="match status" value="1"/>
</dbReference>
<dbReference type="PROSITE" id="PS00707">
    <property type="entry name" value="GLYCOSYL_HYDROL_F31_2"/>
    <property type="match status" value="1"/>
</dbReference>
<feature type="domain" description="Glycosyl hydrolase family 31 C-terminal" evidence="28">
    <location>
        <begin position="698"/>
        <end position="785"/>
    </location>
</feature>
<feature type="domain" description="Glycoside hydrolase family 31 TIM barrel" evidence="25">
    <location>
        <begin position="362"/>
        <end position="690"/>
    </location>
</feature>
<evidence type="ECO:0000259" key="25">
    <source>
        <dbReference type="Pfam" id="PF01055"/>
    </source>
</evidence>
<dbReference type="InterPro" id="IPR013780">
    <property type="entry name" value="Glyco_hydro_b"/>
</dbReference>
<dbReference type="GO" id="GO:0004729">
    <property type="term" value="F:oxygen-dependent protoporphyrinogen oxidase activity"/>
    <property type="evidence" value="ECO:0007669"/>
    <property type="project" value="UniProtKB-EC"/>
</dbReference>
<evidence type="ECO:0000256" key="19">
    <source>
        <dbReference type="ARBA" id="ARBA00023244"/>
    </source>
</evidence>
<keyword evidence="16" id="KW-0496">Mitochondrion</keyword>
<evidence type="ECO:0000256" key="14">
    <source>
        <dbReference type="ARBA" id="ARBA00022827"/>
    </source>
</evidence>
<dbReference type="GO" id="GO:0005975">
    <property type="term" value="P:carbohydrate metabolic process"/>
    <property type="evidence" value="ECO:0007669"/>
    <property type="project" value="InterPro"/>
</dbReference>
<evidence type="ECO:0000256" key="8">
    <source>
        <dbReference type="ARBA" id="ARBA00010551"/>
    </source>
</evidence>
<dbReference type="PROSITE" id="PS00129">
    <property type="entry name" value="GLYCOSYL_HYDROL_F31_1"/>
    <property type="match status" value="1"/>
</dbReference>
<comment type="function">
    <text evidence="2">Catalyzes the 6-electron oxidation of protoporphyrinogen-IX to form protoporphyrin-IX.</text>
</comment>
<evidence type="ECO:0000313" key="30">
    <source>
        <dbReference type="Proteomes" id="UP001190926"/>
    </source>
</evidence>
<comment type="catalytic activity">
    <reaction evidence="22">
        <text>protoporphyrinogen IX + 3 O2 = protoporphyrin IX + 3 H2O2</text>
        <dbReference type="Rhea" id="RHEA:25576"/>
        <dbReference type="ChEBI" id="CHEBI:15379"/>
        <dbReference type="ChEBI" id="CHEBI:16240"/>
        <dbReference type="ChEBI" id="CHEBI:57306"/>
        <dbReference type="ChEBI" id="CHEBI:57307"/>
        <dbReference type="EC" id="1.3.3.4"/>
    </reaction>
</comment>
<keyword evidence="20" id="KW-0326">Glycosidase</keyword>
<dbReference type="GO" id="GO:0030246">
    <property type="term" value="F:carbohydrate binding"/>
    <property type="evidence" value="ECO:0007669"/>
    <property type="project" value="InterPro"/>
</dbReference>
<evidence type="ECO:0000256" key="22">
    <source>
        <dbReference type="ARBA" id="ARBA00047554"/>
    </source>
</evidence>
<keyword evidence="18" id="KW-0325">Glycoprotein</keyword>
<keyword evidence="19" id="KW-0627">Porphyrin biosynthesis</keyword>
<dbReference type="FunFam" id="1.10.3110.10:FF:000003">
    <property type="entry name" value="Protoporphyrinogen oxidase"/>
    <property type="match status" value="1"/>
</dbReference>
<dbReference type="EMBL" id="SDAM02000071">
    <property type="protein sequence ID" value="KAH6832367.1"/>
    <property type="molecule type" value="Genomic_DNA"/>
</dbReference>
<organism evidence="29 30">
    <name type="scientific">Perilla frutescens var. hirtella</name>
    <name type="common">Perilla citriodora</name>
    <name type="synonym">Perilla setoyensis</name>
    <dbReference type="NCBI Taxonomy" id="608512"/>
    <lineage>
        <taxon>Eukaryota</taxon>
        <taxon>Viridiplantae</taxon>
        <taxon>Streptophyta</taxon>
        <taxon>Embryophyta</taxon>
        <taxon>Tracheophyta</taxon>
        <taxon>Spermatophyta</taxon>
        <taxon>Magnoliopsida</taxon>
        <taxon>eudicotyledons</taxon>
        <taxon>Gunneridae</taxon>
        <taxon>Pentapetalae</taxon>
        <taxon>asterids</taxon>
        <taxon>lamiids</taxon>
        <taxon>Lamiales</taxon>
        <taxon>Lamiaceae</taxon>
        <taxon>Nepetoideae</taxon>
        <taxon>Elsholtzieae</taxon>
        <taxon>Perilla</taxon>
    </lineage>
</organism>
<dbReference type="PANTHER" id="PTHR22762:SF54">
    <property type="entry name" value="BCDNA.GH04962"/>
    <property type="match status" value="1"/>
</dbReference>
<dbReference type="FunFam" id="3.20.20.80:FF:000039">
    <property type="entry name" value="Glucosidase, alpha neutral C"/>
    <property type="match status" value="1"/>
</dbReference>
<dbReference type="InterPro" id="IPR011013">
    <property type="entry name" value="Gal_mutarotase_sf_dom"/>
</dbReference>
<comment type="pathway">
    <text evidence="6">Porphyrin-containing compound metabolism; protoporphyrin-IX biosynthesis; protoporphyrin-IX from protoporphyrinogen-IX: step 1/1.</text>
</comment>
<dbReference type="Pfam" id="PF21365">
    <property type="entry name" value="Glyco_hydro_31_3rd"/>
    <property type="match status" value="1"/>
</dbReference>
<dbReference type="SUPFAM" id="SSF54373">
    <property type="entry name" value="FAD-linked reductases, C-terminal domain"/>
    <property type="match status" value="1"/>
</dbReference>
<dbReference type="PANTHER" id="PTHR22762">
    <property type="entry name" value="ALPHA-GLUCOSIDASE"/>
    <property type="match status" value="1"/>
</dbReference>
<dbReference type="CDD" id="cd06603">
    <property type="entry name" value="GH31_GANC_GANAB_alpha"/>
    <property type="match status" value="1"/>
</dbReference>
<dbReference type="GO" id="GO:0090599">
    <property type="term" value="F:alpha-glucosidase activity"/>
    <property type="evidence" value="ECO:0007669"/>
    <property type="project" value="TreeGrafter"/>
</dbReference>
<keyword evidence="15" id="KW-0560">Oxidoreductase</keyword>
<accession>A0AAD4JEP8</accession>
<dbReference type="Gene3D" id="1.10.3110.10">
    <property type="entry name" value="protoporphyrinogen ix oxidase, domain 3"/>
    <property type="match status" value="1"/>
</dbReference>
<evidence type="ECO:0000259" key="27">
    <source>
        <dbReference type="Pfam" id="PF13802"/>
    </source>
</evidence>
<evidence type="ECO:0000256" key="23">
    <source>
        <dbReference type="ARBA" id="ARBA00073689"/>
    </source>
</evidence>
<evidence type="ECO:0000256" key="24">
    <source>
        <dbReference type="SAM" id="SignalP"/>
    </source>
</evidence>
<dbReference type="CDD" id="cd14752">
    <property type="entry name" value="GH31_N"/>
    <property type="match status" value="1"/>
</dbReference>
<comment type="cofactor">
    <cofactor evidence="1">
        <name>FAD</name>
        <dbReference type="ChEBI" id="CHEBI:57692"/>
    </cofactor>
</comment>
<dbReference type="SUPFAM" id="SSF51905">
    <property type="entry name" value="FAD/NAD(P)-binding domain"/>
    <property type="match status" value="1"/>
</dbReference>
<evidence type="ECO:0000256" key="20">
    <source>
        <dbReference type="ARBA" id="ARBA00023295"/>
    </source>
</evidence>
<comment type="pathway">
    <text evidence="5">Glycan metabolism; N-glycan metabolism.</text>
</comment>
<dbReference type="Proteomes" id="UP001190926">
    <property type="component" value="Unassembled WGS sequence"/>
</dbReference>
<feature type="signal peptide" evidence="24">
    <location>
        <begin position="1"/>
        <end position="20"/>
    </location>
</feature>
<comment type="similarity">
    <text evidence="8">Belongs to the protoporphyrinogen/coproporphyrinogen oxidase family. Protoporphyrinogen oxidase subfamily.</text>
</comment>
<evidence type="ECO:0000256" key="13">
    <source>
        <dbReference type="ARBA" id="ARBA00022824"/>
    </source>
</evidence>
<evidence type="ECO:0000256" key="9">
    <source>
        <dbReference type="ARBA" id="ARBA00012867"/>
    </source>
</evidence>
<evidence type="ECO:0000256" key="17">
    <source>
        <dbReference type="ARBA" id="ARBA00023133"/>
    </source>
</evidence>
<reference evidence="29 30" key="1">
    <citation type="journal article" date="2021" name="Nat. Commun.">
        <title>Incipient diploidization of the medicinal plant Perilla within 10,000 years.</title>
        <authorList>
            <person name="Zhang Y."/>
            <person name="Shen Q."/>
            <person name="Leng L."/>
            <person name="Zhang D."/>
            <person name="Chen S."/>
            <person name="Shi Y."/>
            <person name="Ning Z."/>
            <person name="Chen S."/>
        </authorList>
    </citation>
    <scope>NUCLEOTIDE SEQUENCE [LARGE SCALE GENOMIC DNA]</scope>
    <source>
        <strain evidence="30">cv. PC099</strain>
    </source>
</reference>
<dbReference type="InterPro" id="IPR002937">
    <property type="entry name" value="Amino_oxidase"/>
</dbReference>
<sequence>MGRHLSTFLLLLLFTNSVFSWKKDEFRNCNQTPFCKRARSRKPGSCSLIAADVSISDGDLVAKLIAKQSSQENSENQEKPTKPLVLTISAYQDGVMRMKIDEDQSLGPRKKRFEVPDVIEPEFLNNKLWLQRLKKEKSEIGSGSISVAYLSEGYEAVIRHDPFEVFVRESGQNGKKLLSLNSNGLFDFEQLREKEENDDWEEKFRSHTDTRPYGPQSISFDVSFYEADFVYGIPEHATSLALKPTRGPGVDFSEPYRLFNLDVFEYVHDSPFGLYGSIPFMLSHGKSGGSSGFFWLNAAEMQIDVLGPGWNDEYSSVLMLPSDQKRVDTLWMSEAGVVDAFFFVGPGPKDVVRQYTSVTGAPALPQLFAVAYHQCRWNYRDEEDVHNVDAKFEEHDIPYDVLWLDIEHTDGKKYFTWDRALFPNPEEMQKKLAAKGRRMVTIVDPHIKRDESYYIHKEASDKGYYVKDATGKDFDGWCWPGSSSYLDMVNPHIRSWWAEKFSYENYVGSTPSLYIWNDMNEPSVFNGPEVTMPRDALHFGDVEHRELHNAYGYYFHMATANGLVKRGDGKDRPFVLSRAFFPGSQRYGAVWTGDNTADWEQLRVSVPMILTLGLTGIPFAGADVGGFFGNPDTELLVRWYQLGAYYPFFRAHAHHDTKRREPWLFGEQNTERIKEAIHVRYMLLPYFYTLFREANASGIPVVRPLWMEFPADEKTFSNDEAFMVGNSILVQGIYTERAKHVSVYLPGDQSWYDMKTGTAYKGGVTHKLEALEESIPSFQRAGTIIPRKDRFRRSSTQMENDPYTLVIALNSSKAAEGEVYIDDGKSFEFQQGAYIHRRFTFSKGRLASSNMASAALGGNKFASQCTVERIILLGLSPEPKTALVEPGNHKVDVERGPLVLRGGSGPSVLTIRKPNVNIADDWTITIFITSLHISSSPIPKLKTRVTLLAMASPSKQDNQGSAVKSVAVIGAGVSGLSAAYKLKFHGLNVTVFEADERVGGKLRSISRDGLIWDEGANTMTESEASVGFLLDNLGLRDKQQFPLSQQKRYIAKNGVPILLPSNPVALIRSNFLSAGSKLQIFLEPFLWKNKNASKGADEKESVGDFFQRHFGKEVVDYLIDPFVAGTSAGDPGSLSMQHVFPEIWNLEKRFGSIISGAIQSKLSAKKDTSGEVDSSAKKKQKHGSFSFLGGMQTLTDALCNELGKDELKIQSKVLELACSCSENSSQDNWSISYELNDKKLSSEKCFDALILTAPLSDVKQMKITKRGSPFPLDFIPEVSYLPMSVIITTFKRKNVKRPLEGFGVLVPSKEQQNGLRTLGTLFSSMMFPDRAPSDVYLYTTFVGGSRNRELAKASSDELKQVVTSDLRQLLGVEGEPSFLNHYYWSKAFPLYGLSYGSVIEAIDKMEKDLPGIFYAGNHKGGLSVGKAISTGCEAADLVISYLESKEKS</sequence>
<dbReference type="Gene3D" id="3.50.50.60">
    <property type="entry name" value="FAD/NAD(P)-binding domain"/>
    <property type="match status" value="1"/>
</dbReference>
<keyword evidence="11 24" id="KW-0732">Signal</keyword>
<keyword evidence="13" id="KW-0256">Endoplasmic reticulum</keyword>
<dbReference type="InterPro" id="IPR025887">
    <property type="entry name" value="Glyco_hydro_31_N_dom"/>
</dbReference>
<dbReference type="Gene3D" id="2.60.40.1760">
    <property type="entry name" value="glycosyl hydrolase (family 31)"/>
    <property type="match status" value="1"/>
</dbReference>
<protein>
    <recommendedName>
        <fullName evidence="23">Probable glucan 1,3-alpha-glucosidase</fullName>
        <ecNumber evidence="9">1.3.3.4</ecNumber>
    </recommendedName>
    <alternativeName>
        <fullName evidence="21">Glucosidase II subunit alpha</fullName>
    </alternativeName>
</protein>
<dbReference type="InterPro" id="IPR048395">
    <property type="entry name" value="Glyco_hydro_31_C"/>
</dbReference>
<dbReference type="SUPFAM" id="SSF51011">
    <property type="entry name" value="Glycosyl hydrolase domain"/>
    <property type="match status" value="1"/>
</dbReference>
<comment type="subcellular location">
    <subcellularLocation>
        <location evidence="4">Endoplasmic reticulum</location>
    </subcellularLocation>
    <subcellularLocation>
        <location evidence="3">Mitochondrion</location>
    </subcellularLocation>
</comment>
<dbReference type="Pfam" id="PF01593">
    <property type="entry name" value="Amino_oxidase"/>
    <property type="match status" value="1"/>
</dbReference>
<feature type="domain" description="Glycoside hydrolase family 31 N-terminal" evidence="27">
    <location>
        <begin position="86"/>
        <end position="304"/>
    </location>
</feature>
<keyword evidence="14" id="KW-0274">FAD</keyword>
<name>A0AAD4JEP8_PERFH</name>
<dbReference type="InterPro" id="IPR036188">
    <property type="entry name" value="FAD/NAD-bd_sf"/>
</dbReference>
<keyword evidence="17" id="KW-0350">Heme biosynthesis</keyword>
<evidence type="ECO:0000313" key="29">
    <source>
        <dbReference type="EMBL" id="KAH6832367.1"/>
    </source>
</evidence>
<dbReference type="Pfam" id="PF13802">
    <property type="entry name" value="Gal_mutarotas_2"/>
    <property type="match status" value="1"/>
</dbReference>
<evidence type="ECO:0000256" key="18">
    <source>
        <dbReference type="ARBA" id="ARBA00023180"/>
    </source>
</evidence>
<dbReference type="InterPro" id="IPR030459">
    <property type="entry name" value="Glyco_hydro_31_CS"/>
</dbReference>
<evidence type="ECO:0000259" key="26">
    <source>
        <dbReference type="Pfam" id="PF01593"/>
    </source>
</evidence>
<comment type="similarity">
    <text evidence="7">Belongs to the glycosyl hydrolase 31 family.</text>
</comment>
<dbReference type="GO" id="GO:0006783">
    <property type="term" value="P:heme biosynthetic process"/>
    <property type="evidence" value="ECO:0007669"/>
    <property type="project" value="UniProtKB-KW"/>
</dbReference>